<proteinExistence type="predicted"/>
<evidence type="ECO:0000256" key="1">
    <source>
        <dbReference type="SAM" id="MobiDB-lite"/>
    </source>
</evidence>
<evidence type="ECO:0000313" key="4">
    <source>
        <dbReference type="Proteomes" id="UP000325576"/>
    </source>
</evidence>
<feature type="region of interest" description="Disordered" evidence="1">
    <location>
        <begin position="1"/>
        <end position="20"/>
    </location>
</feature>
<dbReference type="Proteomes" id="UP000325576">
    <property type="component" value="Unassembled WGS sequence"/>
</dbReference>
<gene>
    <name evidence="3" type="ORF">BS297_04220</name>
</gene>
<dbReference type="Pfam" id="PF04213">
    <property type="entry name" value="HtaA"/>
    <property type="match status" value="1"/>
</dbReference>
<sequence>MKLNAQDWSDRSNTVGTAGKKRATVDISENTTATSLRWSVKDSLLQYVRALGEISYAYGLAEQGDELHWPLVADRHDPDGARISQYRGEIHLRAHDGLLDIVIADPEVRINDKQGQLSVRTTLDGSDHIVIATLDVVESPASTVCAEVRVTPAGSMMFGANYPSGAKLSPLTVGVGPQRPSP</sequence>
<feature type="domain" description="Htaa" evidence="2">
    <location>
        <begin position="35"/>
        <end position="173"/>
    </location>
</feature>
<protein>
    <recommendedName>
        <fullName evidence="2">Htaa domain-containing protein</fullName>
    </recommendedName>
</protein>
<comment type="caution">
    <text evidence="3">The sequence shown here is derived from an EMBL/GenBank/DDBJ whole genome shotgun (WGS) entry which is preliminary data.</text>
</comment>
<name>A0A0C3AB00_RHOER</name>
<accession>A0A0C3AB00</accession>
<organism evidence="3 4">
    <name type="scientific">Rhodococcus erythropolis</name>
    <name type="common">Arthrobacter picolinophilus</name>
    <dbReference type="NCBI Taxonomy" id="1833"/>
    <lineage>
        <taxon>Bacteria</taxon>
        <taxon>Bacillati</taxon>
        <taxon>Actinomycetota</taxon>
        <taxon>Actinomycetes</taxon>
        <taxon>Mycobacteriales</taxon>
        <taxon>Nocardiaceae</taxon>
        <taxon>Rhodococcus</taxon>
        <taxon>Rhodococcus erythropolis group</taxon>
    </lineage>
</organism>
<dbReference type="InterPro" id="IPR007331">
    <property type="entry name" value="Htaa"/>
</dbReference>
<dbReference type="AlphaFoldDB" id="A0A0C3AB00"/>
<evidence type="ECO:0000259" key="2">
    <source>
        <dbReference type="Pfam" id="PF04213"/>
    </source>
</evidence>
<reference evidence="3 4" key="1">
    <citation type="journal article" date="2017" name="Poromechanics V (2013)">
        <title>Genomic Characterization of the Arsenic-Tolerant Actinobacterium, &lt;i&gt;Rhodococcus erythropolis&lt;/i&gt; S43.</title>
        <authorList>
            <person name="Retamal-Morales G."/>
            <person name="Mehnert M."/>
            <person name="Schwabe R."/>
            <person name="Tischler D."/>
            <person name="Schloemann M."/>
            <person name="Levican G.J."/>
        </authorList>
    </citation>
    <scope>NUCLEOTIDE SEQUENCE [LARGE SCALE GENOMIC DNA]</scope>
    <source>
        <strain evidence="3 4">S43</strain>
    </source>
</reference>
<dbReference type="EMBL" id="MRBO01000152">
    <property type="protein sequence ID" value="KAB2586641.1"/>
    <property type="molecule type" value="Genomic_DNA"/>
</dbReference>
<evidence type="ECO:0000313" key="3">
    <source>
        <dbReference type="EMBL" id="KAB2586641.1"/>
    </source>
</evidence>